<dbReference type="GO" id="GO:0005886">
    <property type="term" value="C:plasma membrane"/>
    <property type="evidence" value="ECO:0007669"/>
    <property type="project" value="UniProtKB-SubCell"/>
</dbReference>
<dbReference type="RefSeq" id="WP_106326034.1">
    <property type="nucleotide sequence ID" value="NZ_BOMO01000057.1"/>
</dbReference>
<dbReference type="SMART" id="SM00387">
    <property type="entry name" value="HATPase_c"/>
    <property type="match status" value="1"/>
</dbReference>
<feature type="domain" description="HAMP" evidence="11">
    <location>
        <begin position="200"/>
        <end position="252"/>
    </location>
</feature>
<keyword evidence="8" id="KW-1133">Transmembrane helix</keyword>
<dbReference type="InterPro" id="IPR003660">
    <property type="entry name" value="HAMP_dom"/>
</dbReference>
<evidence type="ECO:0000256" key="3">
    <source>
        <dbReference type="ARBA" id="ARBA00012438"/>
    </source>
</evidence>
<dbReference type="CDD" id="cd00082">
    <property type="entry name" value="HisKA"/>
    <property type="match status" value="1"/>
</dbReference>
<sequence>MSVQRRLNVGFAALFVLFVILLVVQFGAGSRLRADQEDRIDRVTRAEIANDRVLQRMTDAETGIRGFQITGQEAFLEPYERGWTAALTALDDVATGVDGTGTHRLLDREREAARLWLDRYALPIVDSGMVAGNQTHSVYGKQLFDEFRLVNAAVASSITEERQKVVTDGDAAHRRMDIIAAILTGAILIVGVAVAQTVRRQLLVPLKRISGTMRRLTAGDRSARAEPVRAPELRTVVKALNDLAAQTESLLAAEQSRAARAGLRQAVAAEMQETRDPDAAGRRIAELIGAAVSADAVHCEIAVPGTGKLRVNWPSGAPDLPAGDITEILGDGSGHLRVRPDGGVWIAVGGDADRRAGYLHVSRPAAPSWTDAEQRLLAGVVREIERVLHQLGVQDTQARLITELRMLDQRKDVFIQTVTHELRTPLTSILGYTEMMSDDDGPELTALQQRALSAILRNAHRLHDTIGDLVLLDRPDHGATVQAEVLDLAAVAGMVRHELHNAARAKDLTVNFDTPESWVRGDRTQLQRALRKLIENAIKFTPAGGSVDCRMTADPRTVSVSVTDTGIGIPAEDVPGLFTPFHRAGNAMDQAVQGPGLGLAIVRDIVRDHGGTVAVQSVVGRGSTFTLTLPATPAPTPTEPKSPAHV</sequence>
<dbReference type="Pfam" id="PF02518">
    <property type="entry name" value="HATPase_c"/>
    <property type="match status" value="1"/>
</dbReference>
<dbReference type="InterPro" id="IPR007891">
    <property type="entry name" value="CHASE3"/>
</dbReference>
<evidence type="ECO:0000313" key="13">
    <source>
        <dbReference type="Proteomes" id="UP000239415"/>
    </source>
</evidence>
<evidence type="ECO:0000256" key="9">
    <source>
        <dbReference type="ARBA" id="ARBA00023012"/>
    </source>
</evidence>
<dbReference type="InterPro" id="IPR003661">
    <property type="entry name" value="HisK_dim/P_dom"/>
</dbReference>
<keyword evidence="13" id="KW-1185">Reference proteome</keyword>
<keyword evidence="6" id="KW-0812">Transmembrane</keyword>
<evidence type="ECO:0000256" key="7">
    <source>
        <dbReference type="ARBA" id="ARBA00022777"/>
    </source>
</evidence>
<evidence type="ECO:0000256" key="1">
    <source>
        <dbReference type="ARBA" id="ARBA00000085"/>
    </source>
</evidence>
<dbReference type="OrthoDB" id="9757990at2"/>
<dbReference type="SMART" id="SM00304">
    <property type="entry name" value="HAMP"/>
    <property type="match status" value="1"/>
</dbReference>
<dbReference type="PRINTS" id="PR00344">
    <property type="entry name" value="BCTRLSENSOR"/>
</dbReference>
<keyword evidence="7" id="KW-0418">Kinase</keyword>
<organism evidence="12 13">
    <name type="scientific">Actinoplanes italicus</name>
    <dbReference type="NCBI Taxonomy" id="113567"/>
    <lineage>
        <taxon>Bacteria</taxon>
        <taxon>Bacillati</taxon>
        <taxon>Actinomycetota</taxon>
        <taxon>Actinomycetes</taxon>
        <taxon>Micromonosporales</taxon>
        <taxon>Micromonosporaceae</taxon>
        <taxon>Actinoplanes</taxon>
    </lineage>
</organism>
<dbReference type="PROSITE" id="PS50885">
    <property type="entry name" value="HAMP"/>
    <property type="match status" value="1"/>
</dbReference>
<dbReference type="Gene3D" id="1.10.287.130">
    <property type="match status" value="1"/>
</dbReference>
<evidence type="ECO:0000256" key="2">
    <source>
        <dbReference type="ARBA" id="ARBA00004236"/>
    </source>
</evidence>
<keyword evidence="5" id="KW-0808">Transferase</keyword>
<protein>
    <recommendedName>
        <fullName evidence="3">histidine kinase</fullName>
        <ecNumber evidence="3">2.7.13.3</ecNumber>
    </recommendedName>
</protein>
<reference evidence="12 13" key="1">
    <citation type="submission" date="2018-03" db="EMBL/GenBank/DDBJ databases">
        <title>Genomic Encyclopedia of Archaeal and Bacterial Type Strains, Phase II (KMG-II): from individual species to whole genera.</title>
        <authorList>
            <person name="Goeker M."/>
        </authorList>
    </citation>
    <scope>NUCLEOTIDE SEQUENCE [LARGE SCALE GENOMIC DNA]</scope>
    <source>
        <strain evidence="12 13">DSM 43146</strain>
    </source>
</reference>
<dbReference type="InterPro" id="IPR004358">
    <property type="entry name" value="Sig_transdc_His_kin-like_C"/>
</dbReference>
<dbReference type="SUPFAM" id="SSF55874">
    <property type="entry name" value="ATPase domain of HSP90 chaperone/DNA topoisomerase II/histidine kinase"/>
    <property type="match status" value="1"/>
</dbReference>
<comment type="subcellular location">
    <subcellularLocation>
        <location evidence="2">Cell membrane</location>
    </subcellularLocation>
</comment>
<evidence type="ECO:0000256" key="4">
    <source>
        <dbReference type="ARBA" id="ARBA00022553"/>
    </source>
</evidence>
<evidence type="ECO:0000256" key="6">
    <source>
        <dbReference type="ARBA" id="ARBA00022692"/>
    </source>
</evidence>
<gene>
    <name evidence="12" type="ORF">CLV67_117188</name>
</gene>
<dbReference type="CDD" id="cd00075">
    <property type="entry name" value="HATPase"/>
    <property type="match status" value="1"/>
</dbReference>
<dbReference type="Pfam" id="PF00512">
    <property type="entry name" value="HisKA"/>
    <property type="match status" value="1"/>
</dbReference>
<evidence type="ECO:0000259" key="10">
    <source>
        <dbReference type="PROSITE" id="PS50109"/>
    </source>
</evidence>
<dbReference type="EC" id="2.7.13.3" evidence="3"/>
<keyword evidence="4" id="KW-0597">Phosphoprotein</keyword>
<evidence type="ECO:0000256" key="5">
    <source>
        <dbReference type="ARBA" id="ARBA00022679"/>
    </source>
</evidence>
<dbReference type="EMBL" id="PVMZ01000017">
    <property type="protein sequence ID" value="PRX17131.1"/>
    <property type="molecule type" value="Genomic_DNA"/>
</dbReference>
<dbReference type="InterPro" id="IPR036097">
    <property type="entry name" value="HisK_dim/P_sf"/>
</dbReference>
<keyword evidence="9" id="KW-0902">Two-component regulatory system</keyword>
<dbReference type="GO" id="GO:0000155">
    <property type="term" value="F:phosphorelay sensor kinase activity"/>
    <property type="evidence" value="ECO:0007669"/>
    <property type="project" value="InterPro"/>
</dbReference>
<dbReference type="SMART" id="SM00388">
    <property type="entry name" value="HisKA"/>
    <property type="match status" value="1"/>
</dbReference>
<dbReference type="Pfam" id="PF00672">
    <property type="entry name" value="HAMP"/>
    <property type="match status" value="1"/>
</dbReference>
<dbReference type="Pfam" id="PF05227">
    <property type="entry name" value="CHASE3"/>
    <property type="match status" value="1"/>
</dbReference>
<dbReference type="FunFam" id="3.30.565.10:FF:000006">
    <property type="entry name" value="Sensor histidine kinase WalK"/>
    <property type="match status" value="1"/>
</dbReference>
<feature type="domain" description="Histidine kinase" evidence="10">
    <location>
        <begin position="417"/>
        <end position="633"/>
    </location>
</feature>
<proteinExistence type="predicted"/>
<dbReference type="InterPro" id="IPR005467">
    <property type="entry name" value="His_kinase_dom"/>
</dbReference>
<accession>A0A2T0K2S9</accession>
<dbReference type="Gene3D" id="6.10.340.10">
    <property type="match status" value="1"/>
</dbReference>
<comment type="catalytic activity">
    <reaction evidence="1">
        <text>ATP + protein L-histidine = ADP + protein N-phospho-L-histidine.</text>
        <dbReference type="EC" id="2.7.13.3"/>
    </reaction>
</comment>
<evidence type="ECO:0000256" key="8">
    <source>
        <dbReference type="ARBA" id="ARBA00022989"/>
    </source>
</evidence>
<dbReference type="Gene3D" id="3.30.565.10">
    <property type="entry name" value="Histidine kinase-like ATPase, C-terminal domain"/>
    <property type="match status" value="1"/>
</dbReference>
<dbReference type="SUPFAM" id="SSF47384">
    <property type="entry name" value="Homodimeric domain of signal transducing histidine kinase"/>
    <property type="match status" value="1"/>
</dbReference>
<comment type="caution">
    <text evidence="12">The sequence shown here is derived from an EMBL/GenBank/DDBJ whole genome shotgun (WGS) entry which is preliminary data.</text>
</comment>
<dbReference type="Proteomes" id="UP000239415">
    <property type="component" value="Unassembled WGS sequence"/>
</dbReference>
<dbReference type="AlphaFoldDB" id="A0A2T0K2S9"/>
<dbReference type="InterPro" id="IPR036890">
    <property type="entry name" value="HATPase_C_sf"/>
</dbReference>
<name>A0A2T0K2S9_9ACTN</name>
<dbReference type="PANTHER" id="PTHR43711">
    <property type="entry name" value="TWO-COMPONENT HISTIDINE KINASE"/>
    <property type="match status" value="1"/>
</dbReference>
<dbReference type="PROSITE" id="PS50109">
    <property type="entry name" value="HIS_KIN"/>
    <property type="match status" value="1"/>
</dbReference>
<keyword evidence="8" id="KW-0472">Membrane</keyword>
<evidence type="ECO:0000259" key="11">
    <source>
        <dbReference type="PROSITE" id="PS50885"/>
    </source>
</evidence>
<dbReference type="InterPro" id="IPR003594">
    <property type="entry name" value="HATPase_dom"/>
</dbReference>
<dbReference type="InterPro" id="IPR050736">
    <property type="entry name" value="Sensor_HK_Regulatory"/>
</dbReference>
<dbReference type="PANTHER" id="PTHR43711:SF26">
    <property type="entry name" value="SENSOR HISTIDINE KINASE RCSC"/>
    <property type="match status" value="1"/>
</dbReference>
<evidence type="ECO:0000313" key="12">
    <source>
        <dbReference type="EMBL" id="PRX17131.1"/>
    </source>
</evidence>
<dbReference type="CDD" id="cd06225">
    <property type="entry name" value="HAMP"/>
    <property type="match status" value="1"/>
</dbReference>